<dbReference type="Gene3D" id="3.20.20.80">
    <property type="entry name" value="Glycosidases"/>
    <property type="match status" value="1"/>
</dbReference>
<dbReference type="InterPro" id="IPR017853">
    <property type="entry name" value="GH"/>
</dbReference>
<dbReference type="EMBL" id="JMFG01000045">
    <property type="protein sequence ID" value="KDA52855.1"/>
    <property type="molecule type" value="Genomic_DNA"/>
</dbReference>
<feature type="non-terminal residue" evidence="3">
    <location>
        <position position="1"/>
    </location>
</feature>
<evidence type="ECO:0000313" key="4">
    <source>
        <dbReference type="Proteomes" id="UP000027284"/>
    </source>
</evidence>
<feature type="domain" description="Asl1-like glycosyl hydrolase catalytic" evidence="2">
    <location>
        <begin position="122"/>
        <end position="322"/>
    </location>
</feature>
<dbReference type="PANTHER" id="PTHR12631">
    <property type="entry name" value="ALPHA-L-IDURONIDASE"/>
    <property type="match status" value="1"/>
</dbReference>
<keyword evidence="4" id="KW-1185">Reference proteome</keyword>
<feature type="region of interest" description="Disordered" evidence="1">
    <location>
        <begin position="1"/>
        <end position="22"/>
    </location>
</feature>
<feature type="non-terminal residue" evidence="3">
    <location>
        <position position="339"/>
    </location>
</feature>
<evidence type="ECO:0000313" key="3">
    <source>
        <dbReference type="EMBL" id="KDA52855.1"/>
    </source>
</evidence>
<dbReference type="PANTHER" id="PTHR12631:SF10">
    <property type="entry name" value="BETA-XYLOSIDASE-LIKE PROTEIN-RELATED"/>
    <property type="match status" value="1"/>
</dbReference>
<evidence type="ECO:0000256" key="1">
    <source>
        <dbReference type="SAM" id="MobiDB-lite"/>
    </source>
</evidence>
<dbReference type="GO" id="GO:0004553">
    <property type="term" value="F:hydrolase activity, hydrolyzing O-glycosyl compounds"/>
    <property type="evidence" value="ECO:0007669"/>
    <property type="project" value="TreeGrafter"/>
</dbReference>
<dbReference type="InterPro" id="IPR024655">
    <property type="entry name" value="Asl1_glyco_hydro_catalytic"/>
</dbReference>
<dbReference type="InterPro" id="IPR051923">
    <property type="entry name" value="Glycosyl_Hydrolase_39"/>
</dbReference>
<organism evidence="3 4">
    <name type="scientific">Thermoanaerobaculum aquaticum</name>
    <dbReference type="NCBI Taxonomy" id="1312852"/>
    <lineage>
        <taxon>Bacteria</taxon>
        <taxon>Pseudomonadati</taxon>
        <taxon>Acidobacteriota</taxon>
        <taxon>Thermoanaerobaculia</taxon>
        <taxon>Thermoanaerobaculales</taxon>
        <taxon>Thermoanaerobaculaceae</taxon>
        <taxon>Thermoanaerobaculum</taxon>
    </lineage>
</organism>
<sequence>PRRRLTPAVAAGSNRHGVSQGAHRDSVLMPHSFELAAQAGIGWVRFGIWYAIVSPSAGVFRYEEAGFDAQVSKARQVGLQILGTLAFATQWNTSAPPDLPPEADPTHFPPRDYQAWADYVFQTVSRYKDQIQYWEVWNEPDLQSFWAGTPAQYAELLAVTYDAVRRANPQAKVVLGGLALDGTYRDANFLTEILFDTFYPAARYFDVMNFHHYGSREEAQQKMEYVRHALAQVGAGNKPIWITETGYSSDPSLQNNPDYQGLEGQAQWLRDMIPYLLDNLRADKVFWYRLYDYPAGFRPDDRSRFHGLIDNQGNPKPSYFAYAATIAGAPSASWRPPAS</sequence>
<dbReference type="Proteomes" id="UP000027284">
    <property type="component" value="Unassembled WGS sequence"/>
</dbReference>
<comment type="caution">
    <text evidence="3">The sequence shown here is derived from an EMBL/GenBank/DDBJ whole genome shotgun (WGS) entry which is preliminary data.</text>
</comment>
<gene>
    <name evidence="3" type="ORF">EG19_09425</name>
</gene>
<dbReference type="SUPFAM" id="SSF51445">
    <property type="entry name" value="(Trans)glycosidases"/>
    <property type="match status" value="1"/>
</dbReference>
<dbReference type="OrthoDB" id="9776971at2"/>
<dbReference type="RefSeq" id="WP_038050573.1">
    <property type="nucleotide sequence ID" value="NZ_JMFG01000045.1"/>
</dbReference>
<dbReference type="AlphaFoldDB" id="A0A062XWI1"/>
<name>A0A062XWI1_9BACT</name>
<evidence type="ECO:0000259" key="2">
    <source>
        <dbReference type="Pfam" id="PF11790"/>
    </source>
</evidence>
<dbReference type="Pfam" id="PF11790">
    <property type="entry name" value="Glyco_hydro_cc"/>
    <property type="match status" value="1"/>
</dbReference>
<accession>A0A062XWI1</accession>
<reference evidence="3 4" key="1">
    <citation type="submission" date="2014-04" db="EMBL/GenBank/DDBJ databases">
        <title>The Genome Sequence of Thermoanaerobaculum aquaticum MP-01, The First Cultivated Group 23 Acidobacterium.</title>
        <authorList>
            <person name="Stamps B.W."/>
            <person name="Losey N.A."/>
            <person name="Lawson P.A."/>
            <person name="Stevenson B.S."/>
        </authorList>
    </citation>
    <scope>NUCLEOTIDE SEQUENCE [LARGE SCALE GENOMIC DNA]</scope>
    <source>
        <strain evidence="3 4">MP-01</strain>
    </source>
</reference>
<protein>
    <recommendedName>
        <fullName evidence="2">Asl1-like glycosyl hydrolase catalytic domain-containing protein</fullName>
    </recommendedName>
</protein>
<dbReference type="STRING" id="1312852.EG19_09425"/>
<proteinExistence type="predicted"/>